<sequence>MERHTGLIPRNFVLNHGVHFRIVLRKLSFGSDYKSDFFFLTKSSIDWSAVFIEIEKPQSKFFRDKSNELHSDFQKAIHQIKTWQSWLSDSGNAAGFLSSISDIRVPRQMANHPTDFKFILVHGRRSEIENNDQRKQLIKSYQSENIKIISFDSLIEGIPLNYPLNIAVRKNEFLDIFGDTVHDGSIFSAIDPSKLRVSSAVQKRLEEGSKSPQHLVECNGEYVDAWILAAQKVRIHN</sequence>
<protein>
    <recommendedName>
        <fullName evidence="1">Shedu protein SduA C-terminal domain-containing protein</fullName>
    </recommendedName>
</protein>
<reference evidence="2 3" key="1">
    <citation type="submission" date="2018-03" db="EMBL/GenBank/DDBJ databases">
        <authorList>
            <person name="Keele B.F."/>
        </authorList>
    </citation>
    <scope>NUCLEOTIDE SEQUENCE [LARGE SCALE GENOMIC DNA]</scope>
    <source>
        <strain evidence="2 3">CeCT 8812</strain>
    </source>
</reference>
<gene>
    <name evidence="2" type="ORF">POI8812_00853</name>
</gene>
<name>A0A2R8A8K3_9RHOB</name>
<dbReference type="InterPro" id="IPR025359">
    <property type="entry name" value="SduA_C"/>
</dbReference>
<dbReference type="EMBL" id="OMKW01000001">
    <property type="protein sequence ID" value="SPF28552.1"/>
    <property type="molecule type" value="Genomic_DNA"/>
</dbReference>
<evidence type="ECO:0000313" key="3">
    <source>
        <dbReference type="Proteomes" id="UP000244932"/>
    </source>
</evidence>
<evidence type="ECO:0000259" key="1">
    <source>
        <dbReference type="Pfam" id="PF14082"/>
    </source>
</evidence>
<dbReference type="Pfam" id="PF14082">
    <property type="entry name" value="SduA_C"/>
    <property type="match status" value="1"/>
</dbReference>
<accession>A0A2R8A8K3</accession>
<feature type="domain" description="Shedu protein SduA C-terminal" evidence="1">
    <location>
        <begin position="26"/>
        <end position="155"/>
    </location>
</feature>
<keyword evidence="3" id="KW-1185">Reference proteome</keyword>
<evidence type="ECO:0000313" key="2">
    <source>
        <dbReference type="EMBL" id="SPF28552.1"/>
    </source>
</evidence>
<proteinExistence type="predicted"/>
<dbReference type="Proteomes" id="UP000244932">
    <property type="component" value="Unassembled WGS sequence"/>
</dbReference>
<dbReference type="AlphaFoldDB" id="A0A2R8A8K3"/>
<organism evidence="2 3">
    <name type="scientific">Pontivivens insulae</name>
    <dbReference type="NCBI Taxonomy" id="1639689"/>
    <lineage>
        <taxon>Bacteria</taxon>
        <taxon>Pseudomonadati</taxon>
        <taxon>Pseudomonadota</taxon>
        <taxon>Alphaproteobacteria</taxon>
        <taxon>Rhodobacterales</taxon>
        <taxon>Paracoccaceae</taxon>
        <taxon>Pontivivens</taxon>
    </lineage>
</organism>